<dbReference type="SMART" id="SM00198">
    <property type="entry name" value="SCP"/>
    <property type="match status" value="1"/>
</dbReference>
<evidence type="ECO:0000259" key="2">
    <source>
        <dbReference type="SMART" id="SM00198"/>
    </source>
</evidence>
<protein>
    <submittedName>
        <fullName evidence="3">Allergen V5/Tpx-1-related</fullName>
    </submittedName>
</protein>
<dbReference type="Pfam" id="PF00188">
    <property type="entry name" value="CAP"/>
    <property type="match status" value="1"/>
</dbReference>
<evidence type="ECO:0000313" key="4">
    <source>
        <dbReference type="Proteomes" id="UP000195402"/>
    </source>
</evidence>
<feature type="chain" id="PRO_5012487705" evidence="1">
    <location>
        <begin position="35"/>
        <end position="132"/>
    </location>
</feature>
<keyword evidence="4" id="KW-1185">Reference proteome</keyword>
<dbReference type="PANTHER" id="PTHR10334">
    <property type="entry name" value="CYSTEINE-RICH SECRETORY PROTEIN-RELATED"/>
    <property type="match status" value="1"/>
</dbReference>
<dbReference type="STRING" id="56857.A0A200Q5P0"/>
<organism evidence="3 4">
    <name type="scientific">Macleaya cordata</name>
    <name type="common">Five-seeded plume-poppy</name>
    <name type="synonym">Bocconia cordata</name>
    <dbReference type="NCBI Taxonomy" id="56857"/>
    <lineage>
        <taxon>Eukaryota</taxon>
        <taxon>Viridiplantae</taxon>
        <taxon>Streptophyta</taxon>
        <taxon>Embryophyta</taxon>
        <taxon>Tracheophyta</taxon>
        <taxon>Spermatophyta</taxon>
        <taxon>Magnoliopsida</taxon>
        <taxon>Ranunculales</taxon>
        <taxon>Papaveraceae</taxon>
        <taxon>Papaveroideae</taxon>
        <taxon>Macleaya</taxon>
    </lineage>
</organism>
<accession>A0A200Q5P0</accession>
<dbReference type="Proteomes" id="UP000195402">
    <property type="component" value="Unassembled WGS sequence"/>
</dbReference>
<dbReference type="OMA" id="HNTARLE"/>
<dbReference type="InParanoid" id="A0A200Q5P0"/>
<dbReference type="InterPro" id="IPR014044">
    <property type="entry name" value="CAP_dom"/>
</dbReference>
<evidence type="ECO:0000256" key="1">
    <source>
        <dbReference type="SAM" id="SignalP"/>
    </source>
</evidence>
<dbReference type="SUPFAM" id="SSF55797">
    <property type="entry name" value="PR-1-like"/>
    <property type="match status" value="1"/>
</dbReference>
<dbReference type="OrthoDB" id="337038at2759"/>
<evidence type="ECO:0000313" key="3">
    <source>
        <dbReference type="EMBL" id="OVA05752.1"/>
    </source>
</evidence>
<keyword evidence="1" id="KW-0732">Signal</keyword>
<name>A0A200Q5P0_MACCD</name>
<dbReference type="InterPro" id="IPR001283">
    <property type="entry name" value="CRISP-related"/>
</dbReference>
<sequence length="132" mass="14196">MASLYYTSKFGLPSVMLCLIGALTLALLMHVSQAQNSPQDFLAPHNAARAAVGVGPMTWDNTVAAYARNYAIQRAGDCKLIHSRGRYGENIAWSSGAGLTARGAVNLWVSEKCYYDYGSNSCRGGVCGLHIY</sequence>
<dbReference type="Gene3D" id="3.40.33.10">
    <property type="entry name" value="CAP"/>
    <property type="match status" value="1"/>
</dbReference>
<comment type="caution">
    <text evidence="3">The sequence shown here is derived from an EMBL/GenBank/DDBJ whole genome shotgun (WGS) entry which is preliminary data.</text>
</comment>
<dbReference type="InterPro" id="IPR035940">
    <property type="entry name" value="CAP_sf"/>
</dbReference>
<dbReference type="EMBL" id="MVGT01003009">
    <property type="protein sequence ID" value="OVA05752.1"/>
    <property type="molecule type" value="Genomic_DNA"/>
</dbReference>
<gene>
    <name evidence="3" type="ORF">BVC80_7713g6</name>
</gene>
<dbReference type="AlphaFoldDB" id="A0A200Q5P0"/>
<feature type="domain" description="SCP" evidence="2">
    <location>
        <begin position="36"/>
        <end position="132"/>
    </location>
</feature>
<proteinExistence type="predicted"/>
<feature type="signal peptide" evidence="1">
    <location>
        <begin position="1"/>
        <end position="34"/>
    </location>
</feature>
<reference evidence="3 4" key="1">
    <citation type="journal article" date="2017" name="Mol. Plant">
        <title>The Genome of Medicinal Plant Macleaya cordata Provides New Insights into Benzylisoquinoline Alkaloids Metabolism.</title>
        <authorList>
            <person name="Liu X."/>
            <person name="Liu Y."/>
            <person name="Huang P."/>
            <person name="Ma Y."/>
            <person name="Qing Z."/>
            <person name="Tang Q."/>
            <person name="Cao H."/>
            <person name="Cheng P."/>
            <person name="Zheng Y."/>
            <person name="Yuan Z."/>
            <person name="Zhou Y."/>
            <person name="Liu J."/>
            <person name="Tang Z."/>
            <person name="Zhuo Y."/>
            <person name="Zhang Y."/>
            <person name="Yu L."/>
            <person name="Huang J."/>
            <person name="Yang P."/>
            <person name="Peng Q."/>
            <person name="Zhang J."/>
            <person name="Jiang W."/>
            <person name="Zhang Z."/>
            <person name="Lin K."/>
            <person name="Ro D.K."/>
            <person name="Chen X."/>
            <person name="Xiong X."/>
            <person name="Shang Y."/>
            <person name="Huang S."/>
            <person name="Zeng J."/>
        </authorList>
    </citation>
    <scope>NUCLEOTIDE SEQUENCE [LARGE SCALE GENOMIC DNA]</scope>
    <source>
        <strain evidence="4">cv. BLH2017</strain>
        <tissue evidence="3">Root</tissue>
    </source>
</reference>